<dbReference type="InterPro" id="IPR013328">
    <property type="entry name" value="6PGD_dom2"/>
</dbReference>
<feature type="domain" description="KARI C-terminal knotted" evidence="10">
    <location>
        <begin position="33"/>
        <end position="178"/>
    </location>
</feature>
<evidence type="ECO:0000256" key="9">
    <source>
        <dbReference type="ARBA" id="ARBA00023304"/>
    </source>
</evidence>
<sequence length="180" mass="19873">MAIHQDASGKAKDTALAYAKGIGCARAGVLETTFAEETETDLFGEQTVLCGGVSSLIKAGFETLVEAGYQPEIAYFEVCHELKLIVDLIYQGGLSYMRYSVSDTAEYGDYTRGPRVIDELVKEEMSQILAEVQDGSFATEWISENQAGRPSFNAMRRMEAEHPIEVVGKKLRSMMPWLKA</sequence>
<dbReference type="PROSITE" id="PS51851">
    <property type="entry name" value="KARI_C"/>
    <property type="match status" value="1"/>
</dbReference>
<dbReference type="GO" id="GO:0009097">
    <property type="term" value="P:isoleucine biosynthetic process"/>
    <property type="evidence" value="ECO:0007669"/>
    <property type="project" value="UniProtKB-UniPathway"/>
</dbReference>
<dbReference type="PANTHER" id="PTHR21371:SF1">
    <property type="entry name" value="KETOL-ACID REDUCTOISOMERASE, MITOCHONDRIAL"/>
    <property type="match status" value="1"/>
</dbReference>
<evidence type="ECO:0000256" key="8">
    <source>
        <dbReference type="ARBA" id="ARBA00023002"/>
    </source>
</evidence>
<dbReference type="PANTHER" id="PTHR21371">
    <property type="entry name" value="KETOL-ACID REDUCTOISOMERASE, MITOCHONDRIAL"/>
    <property type="match status" value="1"/>
</dbReference>
<keyword evidence="6" id="KW-0479">Metal-binding</keyword>
<organism evidence="11">
    <name type="scientific">marine sediment metagenome</name>
    <dbReference type="NCBI Taxonomy" id="412755"/>
    <lineage>
        <taxon>unclassified sequences</taxon>
        <taxon>metagenomes</taxon>
        <taxon>ecological metagenomes</taxon>
    </lineage>
</organism>
<dbReference type="InterPro" id="IPR000506">
    <property type="entry name" value="KARI_C"/>
</dbReference>
<dbReference type="InterPro" id="IPR008927">
    <property type="entry name" value="6-PGluconate_DH-like_C_sf"/>
</dbReference>
<dbReference type="InterPro" id="IPR013023">
    <property type="entry name" value="KARI"/>
</dbReference>
<reference evidence="11" key="1">
    <citation type="journal article" date="2014" name="Front. Microbiol.">
        <title>High frequency of phylogenetically diverse reductive dehalogenase-homologous genes in deep subseafloor sedimentary metagenomes.</title>
        <authorList>
            <person name="Kawai M."/>
            <person name="Futagami T."/>
            <person name="Toyoda A."/>
            <person name="Takaki Y."/>
            <person name="Nishi S."/>
            <person name="Hori S."/>
            <person name="Arai W."/>
            <person name="Tsubouchi T."/>
            <person name="Morono Y."/>
            <person name="Uchiyama I."/>
            <person name="Ito T."/>
            <person name="Fujiyama A."/>
            <person name="Inagaki F."/>
            <person name="Takami H."/>
        </authorList>
    </citation>
    <scope>NUCLEOTIDE SEQUENCE</scope>
    <source>
        <strain evidence="11">Expedition CK06-06</strain>
    </source>
</reference>
<accession>X0X455</accession>
<comment type="cofactor">
    <cofactor evidence="1">
        <name>Mg(2+)</name>
        <dbReference type="ChEBI" id="CHEBI:18420"/>
    </cofactor>
</comment>
<dbReference type="AlphaFoldDB" id="X0X455"/>
<dbReference type="GO" id="GO:0009099">
    <property type="term" value="P:L-valine biosynthetic process"/>
    <property type="evidence" value="ECO:0007669"/>
    <property type="project" value="UniProtKB-UniPathway"/>
</dbReference>
<dbReference type="Pfam" id="PF07991">
    <property type="entry name" value="KARI_N"/>
    <property type="match status" value="1"/>
</dbReference>
<dbReference type="GO" id="GO:0046872">
    <property type="term" value="F:metal ion binding"/>
    <property type="evidence" value="ECO:0007669"/>
    <property type="project" value="UniProtKB-KW"/>
</dbReference>
<evidence type="ECO:0000256" key="5">
    <source>
        <dbReference type="ARBA" id="ARBA00022605"/>
    </source>
</evidence>
<dbReference type="EMBL" id="BARS01044605">
    <property type="protein sequence ID" value="GAG37974.1"/>
    <property type="molecule type" value="Genomic_DNA"/>
</dbReference>
<evidence type="ECO:0000256" key="2">
    <source>
        <dbReference type="ARBA" id="ARBA00004864"/>
    </source>
</evidence>
<evidence type="ECO:0000313" key="11">
    <source>
        <dbReference type="EMBL" id="GAG37974.1"/>
    </source>
</evidence>
<evidence type="ECO:0000256" key="6">
    <source>
        <dbReference type="ARBA" id="ARBA00022723"/>
    </source>
</evidence>
<evidence type="ECO:0000256" key="1">
    <source>
        <dbReference type="ARBA" id="ARBA00001946"/>
    </source>
</evidence>
<comment type="caution">
    <text evidence="11">The sequence shown here is derived from an EMBL/GenBank/DDBJ whole genome shotgun (WGS) entry which is preliminary data.</text>
</comment>
<comment type="pathway">
    <text evidence="2">Amino-acid biosynthesis; L-valine biosynthesis; L-valine from pyruvate: step 2/4.</text>
</comment>
<dbReference type="UniPathway" id="UPA00049">
    <property type="reaction ID" value="UER00060"/>
</dbReference>
<dbReference type="InterPro" id="IPR013116">
    <property type="entry name" value="KARI_N"/>
</dbReference>
<comment type="pathway">
    <text evidence="3">Amino-acid biosynthesis; L-isoleucine biosynthesis; L-isoleucine from 2-oxobutanoate: step 2/4.</text>
</comment>
<name>X0X455_9ZZZZ</name>
<dbReference type="GO" id="GO:0005829">
    <property type="term" value="C:cytosol"/>
    <property type="evidence" value="ECO:0007669"/>
    <property type="project" value="TreeGrafter"/>
</dbReference>
<keyword evidence="8" id="KW-0560">Oxidoreductase</keyword>
<dbReference type="Pfam" id="PF01450">
    <property type="entry name" value="KARI_C"/>
    <property type="match status" value="1"/>
</dbReference>
<gene>
    <name evidence="11" type="ORF">S01H1_67358</name>
</gene>
<dbReference type="UniPathway" id="UPA00047">
    <property type="reaction ID" value="UER00056"/>
</dbReference>
<evidence type="ECO:0000259" key="10">
    <source>
        <dbReference type="PROSITE" id="PS51851"/>
    </source>
</evidence>
<keyword evidence="5" id="KW-0028">Amino-acid biosynthesis</keyword>
<comment type="similarity">
    <text evidence="4">Belongs to the ketol-acid reductoisomerase family.</text>
</comment>
<dbReference type="NCBIfam" id="TIGR00465">
    <property type="entry name" value="ilvC"/>
    <property type="match status" value="1"/>
</dbReference>
<dbReference type="SUPFAM" id="SSF51735">
    <property type="entry name" value="NAD(P)-binding Rossmann-fold domains"/>
    <property type="match status" value="1"/>
</dbReference>
<dbReference type="Gene3D" id="1.10.1040.10">
    <property type="entry name" value="N-(1-d-carboxylethyl)-l-norvaline Dehydrogenase, domain 2"/>
    <property type="match status" value="1"/>
</dbReference>
<dbReference type="SUPFAM" id="SSF48179">
    <property type="entry name" value="6-phosphogluconate dehydrogenase C-terminal domain-like"/>
    <property type="match status" value="1"/>
</dbReference>
<proteinExistence type="inferred from homology"/>
<keyword evidence="7" id="KW-0460">Magnesium</keyword>
<evidence type="ECO:0000256" key="7">
    <source>
        <dbReference type="ARBA" id="ARBA00022842"/>
    </source>
</evidence>
<evidence type="ECO:0000256" key="3">
    <source>
        <dbReference type="ARBA" id="ARBA00004885"/>
    </source>
</evidence>
<protein>
    <recommendedName>
        <fullName evidence="10">KARI C-terminal knotted domain-containing protein</fullName>
    </recommendedName>
</protein>
<keyword evidence="9" id="KW-0100">Branched-chain amino acid biosynthesis</keyword>
<dbReference type="GO" id="GO:0004455">
    <property type="term" value="F:ketol-acid reductoisomerase activity"/>
    <property type="evidence" value="ECO:0007669"/>
    <property type="project" value="InterPro"/>
</dbReference>
<dbReference type="InterPro" id="IPR036291">
    <property type="entry name" value="NAD(P)-bd_dom_sf"/>
</dbReference>
<evidence type="ECO:0000256" key="4">
    <source>
        <dbReference type="ARBA" id="ARBA00010318"/>
    </source>
</evidence>